<proteinExistence type="inferred from homology"/>
<dbReference type="Gene3D" id="1.20.1270.90">
    <property type="entry name" value="AF1782-like"/>
    <property type="match status" value="1"/>
</dbReference>
<dbReference type="PANTHER" id="PTHR34983:SF2">
    <property type="entry name" value="ENDO-BETA-1,4-GALACTANASE"/>
    <property type="match status" value="1"/>
</dbReference>
<evidence type="ECO:0000256" key="1">
    <source>
        <dbReference type="ARBA" id="ARBA00010687"/>
    </source>
</evidence>
<dbReference type="Gene3D" id="2.60.120.260">
    <property type="entry name" value="Galactose-binding domain-like"/>
    <property type="match status" value="2"/>
</dbReference>
<evidence type="ECO:0000256" key="3">
    <source>
        <dbReference type="ARBA" id="ARBA00023295"/>
    </source>
</evidence>
<accession>A0ABP9WH09</accession>
<comment type="similarity">
    <text evidence="1 4">Belongs to the glycosyl hydrolase 53 family.</text>
</comment>
<dbReference type="RefSeq" id="WP_345379452.1">
    <property type="nucleotide sequence ID" value="NZ_BAABRR010000007.1"/>
</dbReference>
<keyword evidence="3 4" id="KW-0326">Glycosidase</keyword>
<dbReference type="InterPro" id="IPR001119">
    <property type="entry name" value="SLH_dom"/>
</dbReference>
<dbReference type="InterPro" id="IPR008979">
    <property type="entry name" value="Galactose-bd-like_sf"/>
</dbReference>
<dbReference type="Proteomes" id="UP001426770">
    <property type="component" value="Unassembled WGS sequence"/>
</dbReference>
<dbReference type="EMBL" id="BAABRR010000007">
    <property type="protein sequence ID" value="GAA5519111.1"/>
    <property type="molecule type" value="Genomic_DNA"/>
</dbReference>
<dbReference type="EC" id="3.2.1.89" evidence="4"/>
<reference evidence="6 7" key="1">
    <citation type="submission" date="2024-02" db="EMBL/GenBank/DDBJ databases">
        <title>Lysinimicrobium sediminis NBRC 112286.</title>
        <authorList>
            <person name="Ichikawa N."/>
            <person name="Katano-Makiyama Y."/>
            <person name="Hidaka K."/>
        </authorList>
    </citation>
    <scope>NUCLEOTIDE SEQUENCE [LARGE SCALE GENOMIC DNA]</scope>
    <source>
        <strain evidence="6 7">NBRC 112286</strain>
    </source>
</reference>
<dbReference type="Pfam" id="PF00395">
    <property type="entry name" value="SLH"/>
    <property type="match status" value="1"/>
</dbReference>
<gene>
    <name evidence="6" type="ORF">Lsed01_01549</name>
</gene>
<dbReference type="InterPro" id="IPR017853">
    <property type="entry name" value="GH"/>
</dbReference>
<dbReference type="Pfam" id="PF07745">
    <property type="entry name" value="Glyco_hydro_53"/>
    <property type="match status" value="1"/>
</dbReference>
<feature type="signal peptide" evidence="4">
    <location>
        <begin position="1"/>
        <end position="28"/>
    </location>
</feature>
<dbReference type="Gene3D" id="3.20.20.80">
    <property type="entry name" value="Glycosidases"/>
    <property type="match status" value="1"/>
</dbReference>
<dbReference type="InterPro" id="IPR011081">
    <property type="entry name" value="Big_4"/>
</dbReference>
<feature type="domain" description="SLH" evidence="5">
    <location>
        <begin position="1023"/>
        <end position="1090"/>
    </location>
</feature>
<keyword evidence="4" id="KW-0732">Signal</keyword>
<dbReference type="Pfam" id="PF07532">
    <property type="entry name" value="Big_4"/>
    <property type="match status" value="2"/>
</dbReference>
<keyword evidence="7" id="KW-1185">Reference proteome</keyword>
<feature type="domain" description="SLH" evidence="5">
    <location>
        <begin position="1156"/>
        <end position="1214"/>
    </location>
</feature>
<evidence type="ECO:0000256" key="2">
    <source>
        <dbReference type="ARBA" id="ARBA00022801"/>
    </source>
</evidence>
<comment type="caution">
    <text evidence="6">The sequence shown here is derived from an EMBL/GenBank/DDBJ whole genome shotgun (WGS) entry which is preliminary data.</text>
</comment>
<dbReference type="SUPFAM" id="SSF49785">
    <property type="entry name" value="Galactose-binding domain-like"/>
    <property type="match status" value="1"/>
</dbReference>
<feature type="chain" id="PRO_5044998671" description="Arabinogalactan endo-beta-1,4-galactanase" evidence="4">
    <location>
        <begin position="29"/>
        <end position="1214"/>
    </location>
</feature>
<organism evidence="6 7">
    <name type="scientific">Demequina sediminis</name>
    <dbReference type="NCBI Taxonomy" id="1930058"/>
    <lineage>
        <taxon>Bacteria</taxon>
        <taxon>Bacillati</taxon>
        <taxon>Actinomycetota</taxon>
        <taxon>Actinomycetes</taxon>
        <taxon>Micrococcales</taxon>
        <taxon>Demequinaceae</taxon>
        <taxon>Demequina</taxon>
    </lineage>
</organism>
<dbReference type="SUPFAM" id="SSF51445">
    <property type="entry name" value="(Trans)glycosidases"/>
    <property type="match status" value="1"/>
</dbReference>
<evidence type="ECO:0000313" key="7">
    <source>
        <dbReference type="Proteomes" id="UP001426770"/>
    </source>
</evidence>
<evidence type="ECO:0000259" key="5">
    <source>
        <dbReference type="PROSITE" id="PS51272"/>
    </source>
</evidence>
<protein>
    <recommendedName>
        <fullName evidence="4">Arabinogalactan endo-beta-1,4-galactanase</fullName>
        <ecNumber evidence="4">3.2.1.89</ecNumber>
    </recommendedName>
</protein>
<evidence type="ECO:0000313" key="6">
    <source>
        <dbReference type="EMBL" id="GAA5519111.1"/>
    </source>
</evidence>
<dbReference type="PANTHER" id="PTHR34983">
    <property type="entry name" value="ARABINOGALACTAN ENDO-BETA-1,4-GALACTANASE A"/>
    <property type="match status" value="1"/>
</dbReference>
<sequence length="1214" mass="128163">MRLNLRTTAAAATAALCSIVMGSTVASAATDEPIEAGITVPQVENLPDDFMNGVDASSILSLEESGVTFKDFAGNEADVFDVMADAGINYSRIRVWNDPFTAEGEGYGGGNVDAERAAVMGKRATDAGMRVFVDFHYADFWAHPGQQPVPKAWVGMTAAEKADALYDYTAETLQYMVDQGVDVGMVQIGNETTNLQLTGENWPASGALFKAGADAVRDTLGEDAKIAIHFTNPERGTYMGYADKLAKGPDNVLGTGDEIDYDVFASSYYAFWHGTLENLTTQLSNVATAYDKEVIVAETSWNYTLEDGDGHTNTIRSTTASDKYSSSVQGQALAVRDVIDATVNVGEAGIGVFYWEPAWLPVGPPEELDNNKLLWEEFGSGWASSYAGEYDPDDAGVWFGGSAWDNQAMFDFEGNPLESLRVFDYARTGTVAPREVDAIQSPSITVVDGEAIELPASVTVSYTDGTSEDETVTWGAKVEWITGPGTYEVPGTTSGGHATTATVTVLASAGEGANLVVNGGFEDGAAPWTGSGTGYTLSSSSTSDVYEGSRTAHFYSGADFQFTIQQEITDVPAGTYRLTAVAHGESGDGDTAYITAASGIASVSDDVLLEGWQAYHTSRTDLLSVVEGATVTVSATFDLSGGSWGAIDAFELVAETPVVEADTTALEGLLDDAAALDRDAWSAVTLLAVDRAVARAEFIMDASAPSQASVDAAADSLEQAIDALAPGDGTIPDPTVAPVELTVVEGDEITLPGTVDVVAYDDSTVSEEVVWSGAQDWISGPGVYTVTGITEGGWLATATITVTARGLVNPGFQTGDTTGWDLPSDPHPETYGVVADQWSSVGGQAFNVWGPTPYEYVLSQTLEGLAPGTYAVSAGGHGEDTATDAVALTGELFATSGDAEETDAFAFTGWGAWDYPTVSVTVGDSGTLTVGVRGAGGTEDYAWYDEFTLERTDAVAADTAALEDALAAASGVDRDLFTVPSLAVLDLAVEIGGIALSADTPDQDAVDEATAIVTGAIDALVAVPDLADITPDSTEFFTEISWLAREGITTGWANGDGTFDFRPLSPITRDAMAAFLYRFAGEPEVELPAESPFVDVTPTSTEFYTEIVWMYQEGLSTGWETAAGREYRPLSHVKRDAMAAFLYRFAGSPAWEDPAQSPFVDVTPDSTEFFTEITWLADTGITTGWETPAGDEYRALAHVKRDAMAAFLYRFAGM</sequence>
<evidence type="ECO:0000256" key="4">
    <source>
        <dbReference type="RuleBase" id="RU361192"/>
    </source>
</evidence>
<keyword evidence="2 4" id="KW-0378">Hydrolase</keyword>
<name>A0ABP9WH09_9MICO</name>
<dbReference type="PROSITE" id="PS51272">
    <property type="entry name" value="SLH"/>
    <property type="match status" value="2"/>
</dbReference>
<dbReference type="InterPro" id="IPR011683">
    <property type="entry name" value="Glyco_hydro_53"/>
</dbReference>
<comment type="catalytic activity">
    <reaction evidence="4">
        <text>The enzyme specifically hydrolyzes (1-&gt;4)-beta-D-galactosidic linkages in type I arabinogalactans.</text>
        <dbReference type="EC" id="3.2.1.89"/>
    </reaction>
</comment>